<evidence type="ECO:0000313" key="4">
    <source>
        <dbReference type="Proteomes" id="UP000035762"/>
    </source>
</evidence>
<organism evidence="3 4">
    <name type="scientific">Afipia felis</name>
    <name type="common">Cat scratch disease bacillus</name>
    <dbReference type="NCBI Taxonomy" id="1035"/>
    <lineage>
        <taxon>Bacteria</taxon>
        <taxon>Pseudomonadati</taxon>
        <taxon>Pseudomonadota</taxon>
        <taxon>Alphaproteobacteria</taxon>
        <taxon>Hyphomicrobiales</taxon>
        <taxon>Nitrobacteraceae</taxon>
        <taxon>Afipia</taxon>
    </lineage>
</organism>
<evidence type="ECO:0000256" key="2">
    <source>
        <dbReference type="SAM" id="Phobius"/>
    </source>
</evidence>
<dbReference type="EMBL" id="CCAZ020000001">
    <property type="protein sequence ID" value="CEG08019.1"/>
    <property type="molecule type" value="Genomic_DNA"/>
</dbReference>
<gene>
    <name evidence="3" type="ORF">BN961_01427</name>
</gene>
<keyword evidence="2" id="KW-1133">Transmembrane helix</keyword>
<sequence length="118" mass="12751">MPRKDKKAATSRSGQPKQSTVATTPQLVWTVVLVSIAVTIVTELRIAGHGSLWLSTVMAYAAFFLNIACSGLGFRTPQRMWWIANVGVSVLTMSFIGAPTVPSALWTVGRVFLARLST</sequence>
<feature type="transmembrane region" description="Helical" evidence="2">
    <location>
        <begin position="21"/>
        <end position="41"/>
    </location>
</feature>
<accession>A0A090MQX3</accession>
<dbReference type="Proteomes" id="UP000035762">
    <property type="component" value="Unassembled WGS sequence"/>
</dbReference>
<feature type="compositionally biased region" description="Polar residues" evidence="1">
    <location>
        <begin position="10"/>
        <end position="22"/>
    </location>
</feature>
<feature type="region of interest" description="Disordered" evidence="1">
    <location>
        <begin position="1"/>
        <end position="22"/>
    </location>
</feature>
<protein>
    <submittedName>
        <fullName evidence="3">Uncharacterized protein</fullName>
    </submittedName>
</protein>
<keyword evidence="2" id="KW-0812">Transmembrane</keyword>
<evidence type="ECO:0000313" key="3">
    <source>
        <dbReference type="EMBL" id="CEG08019.1"/>
    </source>
</evidence>
<feature type="transmembrane region" description="Helical" evidence="2">
    <location>
        <begin position="53"/>
        <end position="74"/>
    </location>
</feature>
<keyword evidence="2" id="KW-0472">Membrane</keyword>
<keyword evidence="4" id="KW-1185">Reference proteome</keyword>
<comment type="caution">
    <text evidence="3">The sequence shown here is derived from an EMBL/GenBank/DDBJ whole genome shotgun (WGS) entry which is preliminary data.</text>
</comment>
<proteinExistence type="predicted"/>
<name>A0A090MQX3_AFIFE</name>
<dbReference type="RefSeq" id="WP_048756049.1">
    <property type="nucleotide sequence ID" value="NZ_CCAZ020000001.1"/>
</dbReference>
<dbReference type="OrthoDB" id="8266195at2"/>
<feature type="transmembrane region" description="Helical" evidence="2">
    <location>
        <begin position="81"/>
        <end position="101"/>
    </location>
</feature>
<dbReference type="STRING" id="1035.BN961_01427"/>
<dbReference type="AlphaFoldDB" id="A0A090MQX3"/>
<evidence type="ECO:0000256" key="1">
    <source>
        <dbReference type="SAM" id="MobiDB-lite"/>
    </source>
</evidence>
<reference evidence="3 4" key="1">
    <citation type="journal article" date="2014" name="Genome Announc.">
        <title>Genome Sequence of Afipia felis Strain 76713, Isolated in Hospital Water Using an Amoeba Co-Culture Procedure.</title>
        <authorList>
            <person name="Benamar S."/>
            <person name="La Scola B."/>
            <person name="Croce O."/>
        </authorList>
    </citation>
    <scope>NUCLEOTIDE SEQUENCE [LARGE SCALE GENOMIC DNA]</scope>
    <source>
        <strain evidence="3 4">76713</strain>
    </source>
</reference>